<reference evidence="4" key="3">
    <citation type="submission" date="2015-06" db="UniProtKB">
        <authorList>
            <consortium name="EnsemblProtists"/>
        </authorList>
    </citation>
    <scope>IDENTIFICATION</scope>
</reference>
<reference evidence="5" key="2">
    <citation type="submission" date="2012-11" db="EMBL/GenBank/DDBJ databases">
        <authorList>
            <person name="Kuo A."/>
            <person name="Curtis B.A."/>
            <person name="Tanifuji G."/>
            <person name="Burki F."/>
            <person name="Gruber A."/>
            <person name="Irimia M."/>
            <person name="Maruyama S."/>
            <person name="Arias M.C."/>
            <person name="Ball S.G."/>
            <person name="Gile G.H."/>
            <person name="Hirakawa Y."/>
            <person name="Hopkins J.F."/>
            <person name="Rensing S.A."/>
            <person name="Schmutz J."/>
            <person name="Symeonidi A."/>
            <person name="Elias M."/>
            <person name="Eveleigh R.J."/>
            <person name="Herman E.K."/>
            <person name="Klute M.J."/>
            <person name="Nakayama T."/>
            <person name="Obornik M."/>
            <person name="Reyes-Prieto A."/>
            <person name="Armbrust E.V."/>
            <person name="Aves S.J."/>
            <person name="Beiko R.G."/>
            <person name="Coutinho P."/>
            <person name="Dacks J.B."/>
            <person name="Durnford D.G."/>
            <person name="Fast N.M."/>
            <person name="Green B.R."/>
            <person name="Grisdale C."/>
            <person name="Hempe F."/>
            <person name="Henrissat B."/>
            <person name="Hoppner M.P."/>
            <person name="Ishida K.-I."/>
            <person name="Kim E."/>
            <person name="Koreny L."/>
            <person name="Kroth P.G."/>
            <person name="Liu Y."/>
            <person name="Malik S.-B."/>
            <person name="Maier U.G."/>
            <person name="McRose D."/>
            <person name="Mock T."/>
            <person name="Neilson J.A."/>
            <person name="Onodera N.T."/>
            <person name="Poole A.M."/>
            <person name="Pritham E.J."/>
            <person name="Richards T.A."/>
            <person name="Rocap G."/>
            <person name="Roy S.W."/>
            <person name="Sarai C."/>
            <person name="Schaack S."/>
            <person name="Shirato S."/>
            <person name="Slamovits C.H."/>
            <person name="Spencer D.F."/>
            <person name="Suzuki S."/>
            <person name="Worden A.Z."/>
            <person name="Zauner S."/>
            <person name="Barry K."/>
            <person name="Bell C."/>
            <person name="Bharti A.K."/>
            <person name="Crow J.A."/>
            <person name="Grimwood J."/>
            <person name="Kramer R."/>
            <person name="Lindquist E."/>
            <person name="Lucas S."/>
            <person name="Salamov A."/>
            <person name="McFadden G.I."/>
            <person name="Lane C.E."/>
            <person name="Keeling P.J."/>
            <person name="Gray M.W."/>
            <person name="Grigoriev I.V."/>
            <person name="Archibald J.M."/>
        </authorList>
    </citation>
    <scope>NUCLEOTIDE SEQUENCE</scope>
    <source>
        <strain evidence="5">CCMP2712</strain>
    </source>
</reference>
<keyword evidence="1" id="KW-0732">Signal</keyword>
<proteinExistence type="predicted"/>
<gene>
    <name evidence="3" type="ORF">GUITHDRAFT_139133</name>
</gene>
<dbReference type="Gene3D" id="2.60.40.10">
    <property type="entry name" value="Immunoglobulins"/>
    <property type="match status" value="2"/>
</dbReference>
<dbReference type="EnsemblProtists" id="EKX45209">
    <property type="protein sequence ID" value="EKX45209"/>
    <property type="gene ID" value="GUITHDRAFT_139133"/>
</dbReference>
<dbReference type="GeneID" id="17301912"/>
<feature type="domain" description="PA14" evidence="2">
    <location>
        <begin position="439"/>
        <end position="578"/>
    </location>
</feature>
<dbReference type="Pfam" id="PF23616">
    <property type="entry name" value="Ig_GEX2_N"/>
    <property type="match status" value="1"/>
</dbReference>
<dbReference type="InterPro" id="IPR037524">
    <property type="entry name" value="PA14/GLEYA"/>
</dbReference>
<dbReference type="EMBL" id="JH993000">
    <property type="protein sequence ID" value="EKX45209.1"/>
    <property type="molecule type" value="Genomic_DNA"/>
</dbReference>
<evidence type="ECO:0000313" key="3">
    <source>
        <dbReference type="EMBL" id="EKX45209.1"/>
    </source>
</evidence>
<reference evidence="3 5" key="1">
    <citation type="journal article" date="2012" name="Nature">
        <title>Algal genomes reveal evolutionary mosaicism and the fate of nucleomorphs.</title>
        <authorList>
            <consortium name="DOE Joint Genome Institute"/>
            <person name="Curtis B.A."/>
            <person name="Tanifuji G."/>
            <person name="Burki F."/>
            <person name="Gruber A."/>
            <person name="Irimia M."/>
            <person name="Maruyama S."/>
            <person name="Arias M.C."/>
            <person name="Ball S.G."/>
            <person name="Gile G.H."/>
            <person name="Hirakawa Y."/>
            <person name="Hopkins J.F."/>
            <person name="Kuo A."/>
            <person name="Rensing S.A."/>
            <person name="Schmutz J."/>
            <person name="Symeonidi A."/>
            <person name="Elias M."/>
            <person name="Eveleigh R.J."/>
            <person name="Herman E.K."/>
            <person name="Klute M.J."/>
            <person name="Nakayama T."/>
            <person name="Obornik M."/>
            <person name="Reyes-Prieto A."/>
            <person name="Armbrust E.V."/>
            <person name="Aves S.J."/>
            <person name="Beiko R.G."/>
            <person name="Coutinho P."/>
            <person name="Dacks J.B."/>
            <person name="Durnford D.G."/>
            <person name="Fast N.M."/>
            <person name="Green B.R."/>
            <person name="Grisdale C.J."/>
            <person name="Hempel F."/>
            <person name="Henrissat B."/>
            <person name="Hoppner M.P."/>
            <person name="Ishida K."/>
            <person name="Kim E."/>
            <person name="Koreny L."/>
            <person name="Kroth P.G."/>
            <person name="Liu Y."/>
            <person name="Malik S.B."/>
            <person name="Maier U.G."/>
            <person name="McRose D."/>
            <person name="Mock T."/>
            <person name="Neilson J.A."/>
            <person name="Onodera N.T."/>
            <person name="Poole A.M."/>
            <person name="Pritham E.J."/>
            <person name="Richards T.A."/>
            <person name="Rocap G."/>
            <person name="Roy S.W."/>
            <person name="Sarai C."/>
            <person name="Schaack S."/>
            <person name="Shirato S."/>
            <person name="Slamovits C.H."/>
            <person name="Spencer D.F."/>
            <person name="Suzuki S."/>
            <person name="Worden A.Z."/>
            <person name="Zauner S."/>
            <person name="Barry K."/>
            <person name="Bell C."/>
            <person name="Bharti A.K."/>
            <person name="Crow J.A."/>
            <person name="Grimwood J."/>
            <person name="Kramer R."/>
            <person name="Lindquist E."/>
            <person name="Lucas S."/>
            <person name="Salamov A."/>
            <person name="McFadden G.I."/>
            <person name="Lane C.E."/>
            <person name="Keeling P.J."/>
            <person name="Gray M.W."/>
            <person name="Grigoriev I.V."/>
            <person name="Archibald J.M."/>
        </authorList>
    </citation>
    <scope>NUCLEOTIDE SEQUENCE</scope>
    <source>
        <strain evidence="3 5">CCMP2712</strain>
    </source>
</reference>
<dbReference type="PROSITE" id="PS51820">
    <property type="entry name" value="PA14"/>
    <property type="match status" value="2"/>
</dbReference>
<feature type="domain" description="PA14" evidence="2">
    <location>
        <begin position="930"/>
        <end position="1081"/>
    </location>
</feature>
<evidence type="ECO:0000313" key="4">
    <source>
        <dbReference type="EnsemblProtists" id="EKX45209"/>
    </source>
</evidence>
<dbReference type="SUPFAM" id="SSF81296">
    <property type="entry name" value="E set domains"/>
    <property type="match status" value="1"/>
</dbReference>
<dbReference type="Pfam" id="PF07691">
    <property type="entry name" value="PA14"/>
    <property type="match status" value="1"/>
</dbReference>
<accession>L1JAT4</accession>
<dbReference type="RefSeq" id="XP_005832189.1">
    <property type="nucleotide sequence ID" value="XM_005832132.1"/>
</dbReference>
<feature type="chain" id="PRO_5008771181" description="PA14 domain-containing protein" evidence="1">
    <location>
        <begin position="23"/>
        <end position="1199"/>
    </location>
</feature>
<keyword evidence="5" id="KW-1185">Reference proteome</keyword>
<dbReference type="AlphaFoldDB" id="L1JAT4"/>
<evidence type="ECO:0000256" key="1">
    <source>
        <dbReference type="SAM" id="SignalP"/>
    </source>
</evidence>
<sequence length="1199" mass="130769">MSLPRRIALVLFILSWQWKVLASSTENNISERILMTAGSPFTLIISSQDEFLMREGAVVSAILKGGSSTGEDLYYAMEANSNMELSITPQKAGAMDLEIRKAVPGMKPIVSGYYRFQIKTDGLDMTSGYAMTINKDLYKAGDQIQMTIKVRDKYQNPTQASLDSFEITARHSVSNRIYNILASESQAWDHLDVATISTIAGTFTVFCRYEGFHVHGSPFQINISPNVASVSSFRTVGDGLSIATAGISSQFTVFSFDEHGNEVSISYSNMQLNASKMFGSSFGSQFKVLTGQSSPFTIAAYDSYMNPINLNDVIFDMILVYSVAGVKDVRGTLIQVNGSSVIVYNATKAGYGRVVNCILTPGISETSVEIVPAPVCASKSQLLGSGLTLMTAGTPSKLSIVVQDSFQNDVPGETIVLREYDTSSMLYNTSLQSFSVSINQKGSFLVSYYLLLSGGLSSTYYSDRFFTTPILASTQDSQLPALSGYYGGRKRGFLKPKVSGMYTIYVNSSSPTRLYFNGMTLFDSFLPTSPLVINQQFYLATSNLYEVVIEYFYVTGVFYLELDWSGSGFDRQVVDPEQLVFLASIGDSPFSVQVLPSSVCASMSTVSGQALGVQTAGLISILYVQTKDSYGNDLNSAITNQIIVEFAIETKSAKAVRSTASYFSAGLWAFIIQNVNIAGSYNIFCSLTEVGGITAAVSSADSVATITQSLSSLSFNVSNLEIPSDWNSLNAHLTGFLQISSSLSRTFELTLLSVNDRVRIWIDNFIFVDQWDSLQSLTLQSNYTFKSTSLFYFEADYSTSTLSSGLSLRWKNALVTEGFVSITSNNLFFSYPINASPYKTTVNPSISSPTLSQAYGNELSLTTAGTLSQFAVRTRDQYGNSIDTCEYSRYFQISQAAYDYQNQSVSTSADCSISYLLTHAGRYDVDVSFLYPGSLSATYYQSLNLTSPKASLVEGVPNVNLCTRSVCSCNGVPTGSNLLRGQSFSFRYQGSIVPVLGQTYNFSLKANSIEERMRLWIDDQLLVDSWSSLASLEVRFPYTFPTTSSFYPIRVEANVRCAANYDLELQWQVGGAAFSLVPSSAFIAQGLFQGFPQNLTVNPSAACTGACLAQGMYLTLATAGAQSTFSIFINDAYGNPSPDRNLTIMSKFFGDTRVLSSDIHDGEIYGAALTEKSGLRVLNLEGLANYSESTTGVSIFRLL</sequence>
<dbReference type="InterPro" id="IPR013783">
    <property type="entry name" value="Ig-like_fold"/>
</dbReference>
<dbReference type="InterPro" id="IPR056434">
    <property type="entry name" value="Ig_GEX2_N"/>
</dbReference>
<feature type="signal peptide" evidence="1">
    <location>
        <begin position="1"/>
        <end position="22"/>
    </location>
</feature>
<dbReference type="InterPro" id="IPR011658">
    <property type="entry name" value="PA14_dom"/>
</dbReference>
<protein>
    <recommendedName>
        <fullName evidence="2">PA14 domain-containing protein</fullName>
    </recommendedName>
</protein>
<dbReference type="HOGENOM" id="CLU_271012_0_0_1"/>
<dbReference type="InterPro" id="IPR014756">
    <property type="entry name" value="Ig_E-set"/>
</dbReference>
<dbReference type="Gene3D" id="3.90.182.10">
    <property type="entry name" value="Toxin - Anthrax Protective Antigen,domain 1"/>
    <property type="match status" value="2"/>
</dbReference>
<dbReference type="OrthoDB" id="5334309at2759"/>
<name>L1JAT4_GUITC</name>
<dbReference type="SUPFAM" id="SSF56988">
    <property type="entry name" value="Anthrax protective antigen"/>
    <property type="match status" value="2"/>
</dbReference>
<evidence type="ECO:0000313" key="5">
    <source>
        <dbReference type="Proteomes" id="UP000011087"/>
    </source>
</evidence>
<evidence type="ECO:0000259" key="2">
    <source>
        <dbReference type="PROSITE" id="PS51820"/>
    </source>
</evidence>
<dbReference type="Proteomes" id="UP000011087">
    <property type="component" value="Unassembled WGS sequence"/>
</dbReference>
<organism evidence="3">
    <name type="scientific">Guillardia theta (strain CCMP2712)</name>
    <name type="common">Cryptophyte</name>
    <dbReference type="NCBI Taxonomy" id="905079"/>
    <lineage>
        <taxon>Eukaryota</taxon>
        <taxon>Cryptophyceae</taxon>
        <taxon>Pyrenomonadales</taxon>
        <taxon>Geminigeraceae</taxon>
        <taxon>Guillardia</taxon>
    </lineage>
</organism>
<dbReference type="KEGG" id="gtt:GUITHDRAFT_139133"/>
<dbReference type="PaxDb" id="55529-EKX45209"/>